<keyword evidence="4 13" id="KW-0963">Cytoplasm</keyword>
<keyword evidence="9 13" id="KW-0460">Magnesium</keyword>
<dbReference type="InterPro" id="IPR002319">
    <property type="entry name" value="Phenylalanyl-tRNA_Synthase"/>
</dbReference>
<dbReference type="InterPro" id="IPR004529">
    <property type="entry name" value="Phe-tRNA-synth_IIc_asu"/>
</dbReference>
<dbReference type="InterPro" id="IPR010978">
    <property type="entry name" value="tRNA-bd_arm"/>
</dbReference>
<keyword evidence="11 13" id="KW-0030">Aminoacyl-tRNA synthetase</keyword>
<dbReference type="HAMAP" id="MF_00281">
    <property type="entry name" value="Phe_tRNA_synth_alpha1"/>
    <property type="match status" value="1"/>
</dbReference>
<dbReference type="RefSeq" id="WP_053390794.1">
    <property type="nucleotide sequence ID" value="NZ_CP010899.1"/>
</dbReference>
<dbReference type="NCBIfam" id="TIGR00468">
    <property type="entry name" value="pheS"/>
    <property type="match status" value="1"/>
</dbReference>
<dbReference type="InterPro" id="IPR004188">
    <property type="entry name" value="Phe-tRNA_ligase_II_N"/>
</dbReference>
<evidence type="ECO:0000259" key="14">
    <source>
        <dbReference type="Pfam" id="PF01409"/>
    </source>
</evidence>
<dbReference type="Pfam" id="PF01409">
    <property type="entry name" value="tRNA-synt_2d"/>
    <property type="match status" value="1"/>
</dbReference>
<dbReference type="SUPFAM" id="SSF55681">
    <property type="entry name" value="Class II aaRS and biotin synthetases"/>
    <property type="match status" value="1"/>
</dbReference>
<dbReference type="GO" id="GO:0005737">
    <property type="term" value="C:cytoplasm"/>
    <property type="evidence" value="ECO:0007669"/>
    <property type="project" value="UniProtKB-SubCell"/>
</dbReference>
<comment type="catalytic activity">
    <reaction evidence="12 13">
        <text>tRNA(Phe) + L-phenylalanine + ATP = L-phenylalanyl-tRNA(Phe) + AMP + diphosphate + H(+)</text>
        <dbReference type="Rhea" id="RHEA:19413"/>
        <dbReference type="Rhea" id="RHEA-COMP:9668"/>
        <dbReference type="Rhea" id="RHEA-COMP:9699"/>
        <dbReference type="ChEBI" id="CHEBI:15378"/>
        <dbReference type="ChEBI" id="CHEBI:30616"/>
        <dbReference type="ChEBI" id="CHEBI:33019"/>
        <dbReference type="ChEBI" id="CHEBI:58095"/>
        <dbReference type="ChEBI" id="CHEBI:78442"/>
        <dbReference type="ChEBI" id="CHEBI:78531"/>
        <dbReference type="ChEBI" id="CHEBI:456215"/>
        <dbReference type="EC" id="6.1.1.20"/>
    </reaction>
</comment>
<keyword evidence="17" id="KW-1185">Reference proteome</keyword>
<keyword evidence="10 13" id="KW-0648">Protein biosynthesis</keyword>
<dbReference type="FunFam" id="3.30.930.10:FF:000089">
    <property type="entry name" value="Phenylalanine--tRNA ligase alpha subunit"/>
    <property type="match status" value="1"/>
</dbReference>
<evidence type="ECO:0000259" key="15">
    <source>
        <dbReference type="Pfam" id="PF02912"/>
    </source>
</evidence>
<protein>
    <recommendedName>
        <fullName evidence="13">Phenylalanine--tRNA ligase alpha subunit</fullName>
        <ecNumber evidence="13">6.1.1.20</ecNumber>
    </recommendedName>
    <alternativeName>
        <fullName evidence="13">Phenylalanyl-tRNA synthetase alpha subunit</fullName>
        <shortName evidence="13">PheRS</shortName>
    </alternativeName>
</protein>
<comment type="subcellular location">
    <subcellularLocation>
        <location evidence="1 13">Cytoplasm</location>
    </subcellularLocation>
</comment>
<dbReference type="GO" id="GO:0005524">
    <property type="term" value="F:ATP binding"/>
    <property type="evidence" value="ECO:0007669"/>
    <property type="project" value="UniProtKB-UniRule"/>
</dbReference>
<dbReference type="KEGG" id="skn:SKUN_00650"/>
<evidence type="ECO:0000256" key="4">
    <source>
        <dbReference type="ARBA" id="ARBA00022490"/>
    </source>
</evidence>
<dbReference type="PANTHER" id="PTHR11538">
    <property type="entry name" value="PHENYLALANYL-TRNA SYNTHETASE"/>
    <property type="match status" value="1"/>
</dbReference>
<comment type="similarity">
    <text evidence="2 13">Belongs to the class-II aminoacyl-tRNA synthetase family. Phe-tRNA synthetase alpha subunit type 1 subfamily.</text>
</comment>
<dbReference type="EC" id="6.1.1.20" evidence="13"/>
<dbReference type="STRING" id="273035.SKUN_00650"/>
<evidence type="ECO:0000256" key="2">
    <source>
        <dbReference type="ARBA" id="ARBA00010207"/>
    </source>
</evidence>
<name>A0A0K2JGI1_SPIKU</name>
<evidence type="ECO:0000256" key="1">
    <source>
        <dbReference type="ARBA" id="ARBA00004496"/>
    </source>
</evidence>
<evidence type="ECO:0000256" key="3">
    <source>
        <dbReference type="ARBA" id="ARBA00011209"/>
    </source>
</evidence>
<dbReference type="OrthoDB" id="9800719at2"/>
<evidence type="ECO:0000256" key="12">
    <source>
        <dbReference type="ARBA" id="ARBA00049255"/>
    </source>
</evidence>
<evidence type="ECO:0000256" key="6">
    <source>
        <dbReference type="ARBA" id="ARBA00022723"/>
    </source>
</evidence>
<dbReference type="InterPro" id="IPR045864">
    <property type="entry name" value="aa-tRNA-synth_II/BPL/LPL"/>
</dbReference>
<dbReference type="InterPro" id="IPR022911">
    <property type="entry name" value="Phe_tRNA_ligase_alpha1_bac"/>
</dbReference>
<feature type="domain" description="Phenylalanyl-tRNA synthetase" evidence="14">
    <location>
        <begin position="92"/>
        <end position="341"/>
    </location>
</feature>
<dbReference type="AlphaFoldDB" id="A0A0K2JGI1"/>
<dbReference type="GO" id="GO:0004826">
    <property type="term" value="F:phenylalanine-tRNA ligase activity"/>
    <property type="evidence" value="ECO:0007669"/>
    <property type="project" value="UniProtKB-UniRule"/>
</dbReference>
<reference evidence="16 17" key="1">
    <citation type="journal article" date="2015" name="Genome Announc.">
        <title>Complete Genome Sequence of Spiroplasma kunkelii Strain CR2-3x, Causal Agent of Corn Stunt Disease in Zea mays L.</title>
        <authorList>
            <person name="Davis R.E."/>
            <person name="Shao J."/>
            <person name="Dally E.L."/>
            <person name="Zhao Y."/>
            <person name="Gasparich G.E."/>
            <person name="Gaynor B.J."/>
            <person name="Athey J.C."/>
            <person name="Harrison N.A."/>
            <person name="Donofrio N."/>
        </authorList>
    </citation>
    <scope>NUCLEOTIDE SEQUENCE [LARGE SCALE GENOMIC DNA]</scope>
    <source>
        <strain evidence="16 17">CR2-3x</strain>
    </source>
</reference>
<dbReference type="PATRIC" id="fig|273035.7.peg.782"/>
<evidence type="ECO:0000256" key="5">
    <source>
        <dbReference type="ARBA" id="ARBA00022598"/>
    </source>
</evidence>
<evidence type="ECO:0000256" key="10">
    <source>
        <dbReference type="ARBA" id="ARBA00022917"/>
    </source>
</evidence>
<dbReference type="GO" id="GO:0006432">
    <property type="term" value="P:phenylalanyl-tRNA aminoacylation"/>
    <property type="evidence" value="ECO:0007669"/>
    <property type="project" value="UniProtKB-UniRule"/>
</dbReference>
<dbReference type="CDD" id="cd00496">
    <property type="entry name" value="PheRS_alpha_core"/>
    <property type="match status" value="1"/>
</dbReference>
<keyword evidence="8 13" id="KW-0067">ATP-binding</keyword>
<dbReference type="EMBL" id="CP010899">
    <property type="protein sequence ID" value="ALA97543.1"/>
    <property type="molecule type" value="Genomic_DNA"/>
</dbReference>
<dbReference type="Proteomes" id="UP000062963">
    <property type="component" value="Chromosome"/>
</dbReference>
<keyword evidence="6 13" id="KW-0479">Metal-binding</keyword>
<evidence type="ECO:0000313" key="17">
    <source>
        <dbReference type="Proteomes" id="UP000062963"/>
    </source>
</evidence>
<dbReference type="GO" id="GO:0000049">
    <property type="term" value="F:tRNA binding"/>
    <property type="evidence" value="ECO:0007669"/>
    <property type="project" value="InterPro"/>
</dbReference>
<comment type="subunit">
    <text evidence="3 13">Tetramer of two alpha and two beta subunits.</text>
</comment>
<dbReference type="Pfam" id="PF02912">
    <property type="entry name" value="Phe_tRNA-synt_N"/>
    <property type="match status" value="1"/>
</dbReference>
<evidence type="ECO:0000256" key="9">
    <source>
        <dbReference type="ARBA" id="ARBA00022842"/>
    </source>
</evidence>
<gene>
    <name evidence="13 16" type="primary">pheS</name>
    <name evidence="16" type="ORF">SKUN_00650</name>
</gene>
<evidence type="ECO:0000313" key="16">
    <source>
        <dbReference type="EMBL" id="ALA97543.1"/>
    </source>
</evidence>
<dbReference type="PANTHER" id="PTHR11538:SF41">
    <property type="entry name" value="PHENYLALANINE--TRNA LIGASE, MITOCHONDRIAL"/>
    <property type="match status" value="1"/>
</dbReference>
<evidence type="ECO:0000256" key="13">
    <source>
        <dbReference type="HAMAP-Rule" id="MF_00281"/>
    </source>
</evidence>
<keyword evidence="5 13" id="KW-0436">Ligase</keyword>
<evidence type="ECO:0000256" key="8">
    <source>
        <dbReference type="ARBA" id="ARBA00022840"/>
    </source>
</evidence>
<dbReference type="Gene3D" id="3.30.930.10">
    <property type="entry name" value="Bira Bifunctional Protein, Domain 2"/>
    <property type="match status" value="1"/>
</dbReference>
<evidence type="ECO:0000256" key="11">
    <source>
        <dbReference type="ARBA" id="ARBA00023146"/>
    </source>
</evidence>
<dbReference type="GO" id="GO:0000287">
    <property type="term" value="F:magnesium ion binding"/>
    <property type="evidence" value="ECO:0007669"/>
    <property type="project" value="UniProtKB-UniRule"/>
</dbReference>
<organism evidence="16 17">
    <name type="scientific">Spiroplasma kunkelii CR2-3x</name>
    <dbReference type="NCBI Taxonomy" id="273035"/>
    <lineage>
        <taxon>Bacteria</taxon>
        <taxon>Bacillati</taxon>
        <taxon>Mycoplasmatota</taxon>
        <taxon>Mollicutes</taxon>
        <taxon>Entomoplasmatales</taxon>
        <taxon>Spiroplasmataceae</taxon>
        <taxon>Spiroplasma</taxon>
    </lineage>
</organism>
<keyword evidence="7 13" id="KW-0547">Nucleotide-binding</keyword>
<comment type="cofactor">
    <cofactor evidence="13">
        <name>Mg(2+)</name>
        <dbReference type="ChEBI" id="CHEBI:18420"/>
    </cofactor>
    <text evidence="13">Binds 2 magnesium ions per tetramer.</text>
</comment>
<evidence type="ECO:0000256" key="7">
    <source>
        <dbReference type="ARBA" id="ARBA00022741"/>
    </source>
</evidence>
<proteinExistence type="inferred from homology"/>
<feature type="binding site" evidence="13">
    <location>
        <position position="257"/>
    </location>
    <ligand>
        <name>Mg(2+)</name>
        <dbReference type="ChEBI" id="CHEBI:18420"/>
        <note>shared with beta subunit</note>
    </ligand>
</feature>
<feature type="domain" description="Phenylalanine-tRNA ligase class II N-terminal" evidence="15">
    <location>
        <begin position="21"/>
        <end position="84"/>
    </location>
</feature>
<dbReference type="SUPFAM" id="SSF46589">
    <property type="entry name" value="tRNA-binding arm"/>
    <property type="match status" value="1"/>
</dbReference>
<accession>A0A0K2JGI1</accession>
<sequence>MEKELDLLFTQATKNIKAAKTVEEVNAVKLKYLGKKSMLNDLLKKMKDLRHQERLTIGQKANQIKVELTELCQVKKTELENALLIATIEQEKIDLSLPGDNLVLATKHPLNQVIDEISQLFQELGYDIVFGTEVDDDEYNFQRLNLPLGHPARDMQDTFYLSKNKLLRTHCTNMTARAVSQMKSKNEIIAMISTGNTYRRDDDDSTHSHQFMQVDGFLVAPNITFANLKWTIQYFCQRMFGEATQIRLRPSFFPFTEPSVEVDVTCVNCKGKGCSICKQTGWIEIMGSGMINPLVYQACGQDPELTGFAFGIGIERIAILKYGIDDIRRFYTNDIRFLEQFKKFD</sequence>